<dbReference type="GO" id="GO:0005811">
    <property type="term" value="C:lipid droplet"/>
    <property type="evidence" value="ECO:0007669"/>
    <property type="project" value="InterPro"/>
</dbReference>
<dbReference type="PANTHER" id="PTHR11764">
    <property type="entry name" value="TERPENE CYCLASE/MUTASE FAMILY MEMBER"/>
    <property type="match status" value="1"/>
</dbReference>
<dbReference type="AlphaFoldDB" id="A0A2P2MRW1"/>
<name>A0A2P2MRW1_RHIMU</name>
<dbReference type="PANTHER" id="PTHR11764:SF58">
    <property type="entry name" value="BETA-AMYRIN SYNTHASE-RELATED"/>
    <property type="match status" value="1"/>
</dbReference>
<protein>
    <submittedName>
        <fullName evidence="2">Taraxerol synthase</fullName>
    </submittedName>
</protein>
<dbReference type="GO" id="GO:0016104">
    <property type="term" value="P:triterpenoid biosynthetic process"/>
    <property type="evidence" value="ECO:0007669"/>
    <property type="project" value="InterPro"/>
</dbReference>
<dbReference type="GO" id="GO:0042300">
    <property type="term" value="F:beta-amyrin synthase activity"/>
    <property type="evidence" value="ECO:0007669"/>
    <property type="project" value="TreeGrafter"/>
</dbReference>
<keyword evidence="1" id="KW-0413">Isomerase</keyword>
<reference evidence="2" key="1">
    <citation type="submission" date="2018-02" db="EMBL/GenBank/DDBJ databases">
        <title>Rhizophora mucronata_Transcriptome.</title>
        <authorList>
            <person name="Meera S.P."/>
            <person name="Sreeshan A."/>
            <person name="Augustine A."/>
        </authorList>
    </citation>
    <scope>NUCLEOTIDE SEQUENCE</scope>
    <source>
        <tissue evidence="2">Leaf</tissue>
    </source>
</reference>
<dbReference type="EMBL" id="GGEC01052490">
    <property type="protein sequence ID" value="MBX32974.1"/>
    <property type="molecule type" value="Transcribed_RNA"/>
</dbReference>
<sequence length="133" mass="15419">MGVWRLKIGEGANNPYLTSTNNFVGRQTWVFEPDGGTPEERDQVEEARQNYFKNRFRVRPCSDLLWQMQVIKRCHNDLYSFLWFCSDNRYTCPAANGNLMIASARIVHVSFQATSFTMTDTLTFSPPLEPHHP</sequence>
<evidence type="ECO:0000256" key="1">
    <source>
        <dbReference type="ARBA" id="ARBA00023235"/>
    </source>
</evidence>
<dbReference type="InterPro" id="IPR008930">
    <property type="entry name" value="Terpenoid_cyclase/PrenylTrfase"/>
</dbReference>
<dbReference type="SUPFAM" id="SSF48239">
    <property type="entry name" value="Terpenoid cyclases/Protein prenyltransferases"/>
    <property type="match status" value="1"/>
</dbReference>
<accession>A0A2P2MRW1</accession>
<organism evidence="2">
    <name type="scientific">Rhizophora mucronata</name>
    <name type="common">Asiatic mangrove</name>
    <dbReference type="NCBI Taxonomy" id="61149"/>
    <lineage>
        <taxon>Eukaryota</taxon>
        <taxon>Viridiplantae</taxon>
        <taxon>Streptophyta</taxon>
        <taxon>Embryophyta</taxon>
        <taxon>Tracheophyta</taxon>
        <taxon>Spermatophyta</taxon>
        <taxon>Magnoliopsida</taxon>
        <taxon>eudicotyledons</taxon>
        <taxon>Gunneridae</taxon>
        <taxon>Pentapetalae</taxon>
        <taxon>rosids</taxon>
        <taxon>fabids</taxon>
        <taxon>Malpighiales</taxon>
        <taxon>Rhizophoraceae</taxon>
        <taxon>Rhizophora</taxon>
    </lineage>
</organism>
<dbReference type="InterPro" id="IPR018333">
    <property type="entry name" value="Squalene_cyclase"/>
</dbReference>
<evidence type="ECO:0000313" key="2">
    <source>
        <dbReference type="EMBL" id="MBX32974.1"/>
    </source>
</evidence>
<proteinExistence type="predicted"/>